<reference evidence="1" key="1">
    <citation type="submission" date="2016-02" db="EMBL/GenBank/DDBJ databases">
        <title>WGS assembly of Manihot esculenta.</title>
        <authorList>
            <person name="Bredeson J.V."/>
            <person name="Prochnik S.E."/>
            <person name="Lyons J.B."/>
            <person name="Schmutz J."/>
            <person name="Grimwood J."/>
            <person name="Vrebalov J."/>
            <person name="Bart R.S."/>
            <person name="Amuge T."/>
            <person name="Ferguson M.E."/>
            <person name="Green R."/>
            <person name="Putnam N."/>
            <person name="Stites J."/>
            <person name="Rounsley S."/>
            <person name="Rokhsar D.S."/>
        </authorList>
    </citation>
    <scope>NUCLEOTIDE SEQUENCE [LARGE SCALE GENOMIC DNA]</scope>
    <source>
        <tissue evidence="1">Leaf</tissue>
    </source>
</reference>
<organism evidence="1">
    <name type="scientific">Manihot esculenta</name>
    <name type="common">Cassava</name>
    <name type="synonym">Jatropha manihot</name>
    <dbReference type="NCBI Taxonomy" id="3983"/>
    <lineage>
        <taxon>Eukaryota</taxon>
        <taxon>Viridiplantae</taxon>
        <taxon>Streptophyta</taxon>
        <taxon>Embryophyta</taxon>
        <taxon>Tracheophyta</taxon>
        <taxon>Spermatophyta</taxon>
        <taxon>Magnoliopsida</taxon>
        <taxon>eudicotyledons</taxon>
        <taxon>Gunneridae</taxon>
        <taxon>Pentapetalae</taxon>
        <taxon>rosids</taxon>
        <taxon>fabids</taxon>
        <taxon>Malpighiales</taxon>
        <taxon>Euphorbiaceae</taxon>
        <taxon>Crotonoideae</taxon>
        <taxon>Manihoteae</taxon>
        <taxon>Manihot</taxon>
    </lineage>
</organism>
<dbReference type="AlphaFoldDB" id="A0A2C9W3I7"/>
<sequence length="45" mass="5269">MREKHTRVFRESRKREGVLYFMVATVSFLGPKQNPKSVIKAVSFL</sequence>
<evidence type="ECO:0000313" key="1">
    <source>
        <dbReference type="EMBL" id="OAY53608.1"/>
    </source>
</evidence>
<dbReference type="EMBL" id="CM004389">
    <property type="protein sequence ID" value="OAY53608.1"/>
    <property type="molecule type" value="Genomic_DNA"/>
</dbReference>
<protein>
    <submittedName>
        <fullName evidence="1">Uncharacterized protein</fullName>
    </submittedName>
</protein>
<proteinExistence type="predicted"/>
<name>A0A2C9W3I7_MANES</name>
<gene>
    <name evidence="1" type="ORF">MANES_03G009800</name>
</gene>
<accession>A0A2C9W3I7</accession>